<gene>
    <name evidence="14" type="ORF">DX914_12900</name>
</gene>
<evidence type="ECO:0000256" key="4">
    <source>
        <dbReference type="ARBA" id="ARBA00022553"/>
    </source>
</evidence>
<keyword evidence="6 11" id="KW-0812">Transmembrane</keyword>
<evidence type="ECO:0000256" key="6">
    <source>
        <dbReference type="ARBA" id="ARBA00022692"/>
    </source>
</evidence>
<dbReference type="InterPro" id="IPR005467">
    <property type="entry name" value="His_kinase_dom"/>
</dbReference>
<keyword evidence="4" id="KW-0597">Phosphoprotein</keyword>
<evidence type="ECO:0000256" key="10">
    <source>
        <dbReference type="ARBA" id="ARBA00023136"/>
    </source>
</evidence>
<dbReference type="InterPro" id="IPR036890">
    <property type="entry name" value="HATPase_C_sf"/>
</dbReference>
<evidence type="ECO:0000256" key="1">
    <source>
        <dbReference type="ARBA" id="ARBA00000085"/>
    </source>
</evidence>
<evidence type="ECO:0000259" key="13">
    <source>
        <dbReference type="PROSITE" id="PS50885"/>
    </source>
</evidence>
<dbReference type="CDD" id="cd06225">
    <property type="entry name" value="HAMP"/>
    <property type="match status" value="1"/>
</dbReference>
<dbReference type="OrthoDB" id="9809766at2"/>
<dbReference type="EMBL" id="QTSU01000002">
    <property type="protein sequence ID" value="RDZ27151.1"/>
    <property type="molecule type" value="Genomic_DNA"/>
</dbReference>
<dbReference type="InterPro" id="IPR003594">
    <property type="entry name" value="HATPase_dom"/>
</dbReference>
<evidence type="ECO:0000313" key="15">
    <source>
        <dbReference type="Proteomes" id="UP000264492"/>
    </source>
</evidence>
<dbReference type="PANTHER" id="PTHR45436">
    <property type="entry name" value="SENSOR HISTIDINE KINASE YKOH"/>
    <property type="match status" value="1"/>
</dbReference>
<sequence length="448" mass="48477">MSPAPRSASARLALAVTASFLLAFVLLGVGVHYAVSALLDGDAREVVRADAAGLVELYREGGRAALADELRERGAQDDTDAVYALFDAQGRTLAGHYEDALPRGGRSPHWIAFAQHQGDERLRVVAQLLHLPGGETLLTGVRLRSQDRFLALMLRTALAALLVAATLGAAIGWLTSRWVSRRLRHLDDTAARVGEGELALRVPLDGSDDAFDRLARRFNGMLDRIEDLLGGVRHATDHIAHDLRTPLTRLRNRLEELRERPSGQSRDAELDAAIAETDQLLQSFGALLRLARIEAQAPAIQAPRLDLAALARDAADLYTPSAAERGIVLLTELAPGWVQGDADQLFQLLVNLLDNALKYAPADSAVQLRVHGESTGVLLQVDDRGPGIPEAERERMFDRFQRMEAHRGSPGTGLGLSLVRAIVQRHGGRISLGDNGPGLRVRVVLPAA</sequence>
<keyword evidence="8 11" id="KW-1133">Transmembrane helix</keyword>
<evidence type="ECO:0000256" key="3">
    <source>
        <dbReference type="ARBA" id="ARBA00012438"/>
    </source>
</evidence>
<dbReference type="Gene3D" id="6.10.340.10">
    <property type="match status" value="1"/>
</dbReference>
<organism evidence="14 15">
    <name type="scientific">Lysobacter silvisoli</name>
    <dbReference type="NCBI Taxonomy" id="2293254"/>
    <lineage>
        <taxon>Bacteria</taxon>
        <taxon>Pseudomonadati</taxon>
        <taxon>Pseudomonadota</taxon>
        <taxon>Gammaproteobacteria</taxon>
        <taxon>Lysobacterales</taxon>
        <taxon>Lysobacteraceae</taxon>
        <taxon>Lysobacter</taxon>
    </lineage>
</organism>
<dbReference type="PRINTS" id="PR00344">
    <property type="entry name" value="BCTRLSENSOR"/>
</dbReference>
<dbReference type="Gene3D" id="1.10.287.130">
    <property type="match status" value="1"/>
</dbReference>
<dbReference type="Pfam" id="PF02518">
    <property type="entry name" value="HATPase_c"/>
    <property type="match status" value="1"/>
</dbReference>
<evidence type="ECO:0000256" key="9">
    <source>
        <dbReference type="ARBA" id="ARBA00023012"/>
    </source>
</evidence>
<comment type="subcellular location">
    <subcellularLocation>
        <location evidence="2">Membrane</location>
    </subcellularLocation>
</comment>
<dbReference type="Pfam" id="PF00672">
    <property type="entry name" value="HAMP"/>
    <property type="match status" value="1"/>
</dbReference>
<evidence type="ECO:0000259" key="12">
    <source>
        <dbReference type="PROSITE" id="PS50109"/>
    </source>
</evidence>
<dbReference type="PROSITE" id="PS50109">
    <property type="entry name" value="HIS_KIN"/>
    <property type="match status" value="1"/>
</dbReference>
<dbReference type="SMART" id="SM00388">
    <property type="entry name" value="HisKA"/>
    <property type="match status" value="1"/>
</dbReference>
<comment type="caution">
    <text evidence="14">The sequence shown here is derived from an EMBL/GenBank/DDBJ whole genome shotgun (WGS) entry which is preliminary data.</text>
</comment>
<dbReference type="AlphaFoldDB" id="A0A371JZQ4"/>
<keyword evidence="9" id="KW-0902">Two-component regulatory system</keyword>
<dbReference type="SUPFAM" id="SSF47384">
    <property type="entry name" value="Homodimeric domain of signal transducing histidine kinase"/>
    <property type="match status" value="1"/>
</dbReference>
<dbReference type="InterPro" id="IPR003661">
    <property type="entry name" value="HisK_dim/P_dom"/>
</dbReference>
<keyword evidence="5" id="KW-0808">Transferase</keyword>
<dbReference type="InterPro" id="IPR050428">
    <property type="entry name" value="TCS_sensor_his_kinase"/>
</dbReference>
<dbReference type="GO" id="GO:0005886">
    <property type="term" value="C:plasma membrane"/>
    <property type="evidence" value="ECO:0007669"/>
    <property type="project" value="TreeGrafter"/>
</dbReference>
<proteinExistence type="predicted"/>
<feature type="transmembrane region" description="Helical" evidence="11">
    <location>
        <begin position="152"/>
        <end position="174"/>
    </location>
</feature>
<evidence type="ECO:0000256" key="11">
    <source>
        <dbReference type="SAM" id="Phobius"/>
    </source>
</evidence>
<evidence type="ECO:0000256" key="7">
    <source>
        <dbReference type="ARBA" id="ARBA00022777"/>
    </source>
</evidence>
<feature type="domain" description="HAMP" evidence="13">
    <location>
        <begin position="177"/>
        <end position="230"/>
    </location>
</feature>
<dbReference type="InterPro" id="IPR036097">
    <property type="entry name" value="HisK_dim/P_sf"/>
</dbReference>
<evidence type="ECO:0000256" key="2">
    <source>
        <dbReference type="ARBA" id="ARBA00004370"/>
    </source>
</evidence>
<keyword evidence="7 14" id="KW-0418">Kinase</keyword>
<evidence type="ECO:0000256" key="8">
    <source>
        <dbReference type="ARBA" id="ARBA00022989"/>
    </source>
</evidence>
<dbReference type="CDD" id="cd00082">
    <property type="entry name" value="HisKA"/>
    <property type="match status" value="1"/>
</dbReference>
<dbReference type="InterPro" id="IPR004358">
    <property type="entry name" value="Sig_transdc_His_kin-like_C"/>
</dbReference>
<protein>
    <recommendedName>
        <fullName evidence="3">histidine kinase</fullName>
        <ecNumber evidence="3">2.7.13.3</ecNumber>
    </recommendedName>
</protein>
<feature type="transmembrane region" description="Helical" evidence="11">
    <location>
        <begin position="12"/>
        <end position="35"/>
    </location>
</feature>
<dbReference type="Pfam" id="PF00512">
    <property type="entry name" value="HisKA"/>
    <property type="match status" value="1"/>
</dbReference>
<keyword evidence="10 11" id="KW-0472">Membrane</keyword>
<dbReference type="PROSITE" id="PS50885">
    <property type="entry name" value="HAMP"/>
    <property type="match status" value="1"/>
</dbReference>
<dbReference type="Gene3D" id="3.30.565.10">
    <property type="entry name" value="Histidine kinase-like ATPase, C-terminal domain"/>
    <property type="match status" value="1"/>
</dbReference>
<feature type="domain" description="Histidine kinase" evidence="12">
    <location>
        <begin position="238"/>
        <end position="448"/>
    </location>
</feature>
<dbReference type="SUPFAM" id="SSF55874">
    <property type="entry name" value="ATPase domain of HSP90 chaperone/DNA topoisomerase II/histidine kinase"/>
    <property type="match status" value="1"/>
</dbReference>
<dbReference type="CDD" id="cd00075">
    <property type="entry name" value="HATPase"/>
    <property type="match status" value="1"/>
</dbReference>
<dbReference type="SUPFAM" id="SSF158472">
    <property type="entry name" value="HAMP domain-like"/>
    <property type="match status" value="1"/>
</dbReference>
<reference evidence="14 15" key="1">
    <citation type="submission" date="2018-08" db="EMBL/GenBank/DDBJ databases">
        <title>Lysobacter sp. zong2l5, whole genome shotgun sequence.</title>
        <authorList>
            <person name="Zhang X."/>
            <person name="Feng G."/>
            <person name="Zhu H."/>
        </authorList>
    </citation>
    <scope>NUCLEOTIDE SEQUENCE [LARGE SCALE GENOMIC DNA]</scope>
    <source>
        <strain evidence="15">zong2l5</strain>
    </source>
</reference>
<dbReference type="EC" id="2.7.13.3" evidence="3"/>
<dbReference type="RefSeq" id="WP_115859528.1">
    <property type="nucleotide sequence ID" value="NZ_QTSU01000002.1"/>
</dbReference>
<name>A0A371JZQ4_9GAMM</name>
<dbReference type="GO" id="GO:0000155">
    <property type="term" value="F:phosphorelay sensor kinase activity"/>
    <property type="evidence" value="ECO:0007669"/>
    <property type="project" value="InterPro"/>
</dbReference>
<accession>A0A371JZQ4</accession>
<dbReference type="InterPro" id="IPR003660">
    <property type="entry name" value="HAMP_dom"/>
</dbReference>
<evidence type="ECO:0000313" key="14">
    <source>
        <dbReference type="EMBL" id="RDZ27151.1"/>
    </source>
</evidence>
<dbReference type="Proteomes" id="UP000264492">
    <property type="component" value="Unassembled WGS sequence"/>
</dbReference>
<keyword evidence="15" id="KW-1185">Reference proteome</keyword>
<dbReference type="SMART" id="SM00387">
    <property type="entry name" value="HATPase_c"/>
    <property type="match status" value="1"/>
</dbReference>
<evidence type="ECO:0000256" key="5">
    <source>
        <dbReference type="ARBA" id="ARBA00022679"/>
    </source>
</evidence>
<comment type="catalytic activity">
    <reaction evidence="1">
        <text>ATP + protein L-histidine = ADP + protein N-phospho-L-histidine.</text>
        <dbReference type="EC" id="2.7.13.3"/>
    </reaction>
</comment>
<dbReference type="PANTHER" id="PTHR45436:SF8">
    <property type="entry name" value="HISTIDINE KINASE"/>
    <property type="match status" value="1"/>
</dbReference>
<dbReference type="SMART" id="SM00304">
    <property type="entry name" value="HAMP"/>
    <property type="match status" value="1"/>
</dbReference>